<feature type="domain" description="Polysaccharide pyruvyl transferase" evidence="1">
    <location>
        <begin position="169"/>
        <end position="334"/>
    </location>
</feature>
<evidence type="ECO:0000313" key="3">
    <source>
        <dbReference type="Proteomes" id="UP000285190"/>
    </source>
</evidence>
<dbReference type="Pfam" id="PF04230">
    <property type="entry name" value="PS_pyruv_trans"/>
    <property type="match status" value="1"/>
</dbReference>
<dbReference type="EMBL" id="QYUN01000003">
    <property type="protein sequence ID" value="RJF97044.1"/>
    <property type="molecule type" value="Genomic_DNA"/>
</dbReference>
<keyword evidence="2" id="KW-0808">Transferase</keyword>
<comment type="caution">
    <text evidence="2">The sequence shown here is derived from an EMBL/GenBank/DDBJ whole genome shotgun (WGS) entry which is preliminary data.</text>
</comment>
<keyword evidence="3" id="KW-1185">Reference proteome</keyword>
<accession>A0A418WWG7</accession>
<dbReference type="GO" id="GO:0016740">
    <property type="term" value="F:transferase activity"/>
    <property type="evidence" value="ECO:0007669"/>
    <property type="project" value="UniProtKB-KW"/>
</dbReference>
<organism evidence="2 3">
    <name type="scientific">Noviherbaspirillum cavernae</name>
    <dbReference type="NCBI Taxonomy" id="2320862"/>
    <lineage>
        <taxon>Bacteria</taxon>
        <taxon>Pseudomonadati</taxon>
        <taxon>Pseudomonadota</taxon>
        <taxon>Betaproteobacteria</taxon>
        <taxon>Burkholderiales</taxon>
        <taxon>Oxalobacteraceae</taxon>
        <taxon>Noviherbaspirillum</taxon>
    </lineage>
</organism>
<proteinExistence type="predicted"/>
<dbReference type="AlphaFoldDB" id="A0A418WWG7"/>
<dbReference type="InterPro" id="IPR007345">
    <property type="entry name" value="Polysacch_pyruvyl_Trfase"/>
</dbReference>
<protein>
    <submittedName>
        <fullName evidence="2">Polysaccharide pyruvyl transferase family protein</fullName>
    </submittedName>
</protein>
<gene>
    <name evidence="2" type="ORF">D3870_20210</name>
</gene>
<name>A0A418WWG7_9BURK</name>
<evidence type="ECO:0000259" key="1">
    <source>
        <dbReference type="Pfam" id="PF04230"/>
    </source>
</evidence>
<sequence length="406" mass="44205">MPGELVAQECPTILFGAFDRHNFGDLLFPHIAAALLNDENIVFAGLAERDMRNQGGHRVEAIARLATQWQHCAVNVIHAGGELLGCDAWQAAVMLQTPRHARSIVAQYDGNRQDGLAWARRMIGLDALAPYVLSRDIFPHVGQMIHNAIGGVEIDECDAMMRAEILARLRAADAVGVREKQSMTLLQAHGIATRLMPDPAVMVADLFDARIRQRADAGEVARMRTIFPRGYIAVQFSAGYGDDATLREIAAQLDQVAAATGYGIVFFRAGAAPWHDELACYRRVAQRMHAPASRIFASLNLWDICALLARSHAYCGSSLHGRIVAMAYALPRINLRHPARPGGVDKVRAYADTWDEGMPATAEVHAIAAGILHALSADAEPLRRKAAALAAQYRQAFDALCAGLRP</sequence>
<dbReference type="Proteomes" id="UP000285190">
    <property type="component" value="Unassembled WGS sequence"/>
</dbReference>
<dbReference type="OrthoDB" id="1425928at2"/>
<evidence type="ECO:0000313" key="2">
    <source>
        <dbReference type="EMBL" id="RJF97044.1"/>
    </source>
</evidence>
<reference evidence="2 3" key="1">
    <citation type="submission" date="2018-09" db="EMBL/GenBank/DDBJ databases">
        <authorList>
            <person name="Zhu H."/>
        </authorList>
    </citation>
    <scope>NUCLEOTIDE SEQUENCE [LARGE SCALE GENOMIC DNA]</scope>
    <source>
        <strain evidence="2 3">K2R10-39</strain>
    </source>
</reference>